<dbReference type="Pfam" id="PF01381">
    <property type="entry name" value="HTH_3"/>
    <property type="match status" value="1"/>
</dbReference>
<accession>A0A0J1IGB7</accession>
<feature type="domain" description="HTH cro/C1-type" evidence="2">
    <location>
        <begin position="7"/>
        <end position="61"/>
    </location>
</feature>
<evidence type="ECO:0000313" key="3">
    <source>
        <dbReference type="EMBL" id="KLU63771.1"/>
    </source>
</evidence>
<reference evidence="3 4" key="1">
    <citation type="submission" date="2015-06" db="EMBL/GenBank/DDBJ databases">
        <title>Draft genome of the moderately acidophilic sulfate reducer Candidatus Desulfosporosinus acididurans strain M1.</title>
        <authorList>
            <person name="Poehlein A."/>
            <person name="Petzsch P."/>
            <person name="Johnson B.D."/>
            <person name="Schloemann M."/>
            <person name="Daniel R."/>
            <person name="Muehling M."/>
        </authorList>
    </citation>
    <scope>NUCLEOTIDE SEQUENCE [LARGE SCALE GENOMIC DNA]</scope>
    <source>
        <strain evidence="3 4">M1</strain>
    </source>
</reference>
<evidence type="ECO:0000259" key="2">
    <source>
        <dbReference type="PROSITE" id="PS50943"/>
    </source>
</evidence>
<organism evidence="3 4">
    <name type="scientific">Desulfosporosinus acididurans</name>
    <dbReference type="NCBI Taxonomy" id="476652"/>
    <lineage>
        <taxon>Bacteria</taxon>
        <taxon>Bacillati</taxon>
        <taxon>Bacillota</taxon>
        <taxon>Clostridia</taxon>
        <taxon>Eubacteriales</taxon>
        <taxon>Desulfitobacteriaceae</taxon>
        <taxon>Desulfosporosinus</taxon>
    </lineage>
</organism>
<gene>
    <name evidence="3" type="primary">sinR_3</name>
    <name evidence="3" type="ORF">DEAC_c43000</name>
</gene>
<comment type="caution">
    <text evidence="3">The sequence shown here is derived from an EMBL/GenBank/DDBJ whole genome shotgun (WGS) entry which is preliminary data.</text>
</comment>
<dbReference type="SUPFAM" id="SSF47413">
    <property type="entry name" value="lambda repressor-like DNA-binding domains"/>
    <property type="match status" value="1"/>
</dbReference>
<evidence type="ECO:0000313" key="4">
    <source>
        <dbReference type="Proteomes" id="UP000036356"/>
    </source>
</evidence>
<dbReference type="SMART" id="SM00530">
    <property type="entry name" value="HTH_XRE"/>
    <property type="match status" value="1"/>
</dbReference>
<dbReference type="EMBL" id="LDZY01000026">
    <property type="protein sequence ID" value="KLU63771.1"/>
    <property type="molecule type" value="Genomic_DNA"/>
</dbReference>
<evidence type="ECO:0000256" key="1">
    <source>
        <dbReference type="ARBA" id="ARBA00023125"/>
    </source>
</evidence>
<dbReference type="RefSeq" id="WP_047812064.1">
    <property type="nucleotide sequence ID" value="NZ_LDZY01000026.1"/>
</dbReference>
<dbReference type="PANTHER" id="PTHR46797:SF1">
    <property type="entry name" value="METHYLPHOSPHONATE SYNTHASE"/>
    <property type="match status" value="1"/>
</dbReference>
<proteinExistence type="predicted"/>
<dbReference type="STRING" id="476652.DEAC_c43000"/>
<dbReference type="PROSITE" id="PS50943">
    <property type="entry name" value="HTH_CROC1"/>
    <property type="match status" value="1"/>
</dbReference>
<dbReference type="GO" id="GO:0003677">
    <property type="term" value="F:DNA binding"/>
    <property type="evidence" value="ECO:0007669"/>
    <property type="project" value="UniProtKB-KW"/>
</dbReference>
<dbReference type="GO" id="GO:0005829">
    <property type="term" value="C:cytosol"/>
    <property type="evidence" value="ECO:0007669"/>
    <property type="project" value="TreeGrafter"/>
</dbReference>
<sequence length="149" mass="16915">MRVGESLKTYRKQKGFTQVELAKKAGISRSYLADVEAGRYNPSLDTLTAVAKALNIETGLLISPEAIVVRREDEAMKALLSILKAIYDYVELEFINSGSDEVSEYDGEYQVLLTKDSEKFYLSKKQYESLYKFVVSNIPNYIDLINSYD</sequence>
<dbReference type="Gene3D" id="1.10.260.40">
    <property type="entry name" value="lambda repressor-like DNA-binding domains"/>
    <property type="match status" value="1"/>
</dbReference>
<dbReference type="AlphaFoldDB" id="A0A0J1IGB7"/>
<dbReference type="PATRIC" id="fig|476652.3.peg.4556"/>
<protein>
    <submittedName>
        <fullName evidence="3">HTH-type transcriptional regulator SinR</fullName>
    </submittedName>
</protein>
<keyword evidence="1" id="KW-0238">DNA-binding</keyword>
<name>A0A0J1IGB7_9FIRM</name>
<keyword evidence="4" id="KW-1185">Reference proteome</keyword>
<dbReference type="InterPro" id="IPR001387">
    <property type="entry name" value="Cro/C1-type_HTH"/>
</dbReference>
<dbReference type="Proteomes" id="UP000036356">
    <property type="component" value="Unassembled WGS sequence"/>
</dbReference>
<dbReference type="InterPro" id="IPR050807">
    <property type="entry name" value="TransReg_Diox_bact_type"/>
</dbReference>
<dbReference type="CDD" id="cd00093">
    <property type="entry name" value="HTH_XRE"/>
    <property type="match status" value="1"/>
</dbReference>
<dbReference type="PANTHER" id="PTHR46797">
    <property type="entry name" value="HTH-TYPE TRANSCRIPTIONAL REGULATOR"/>
    <property type="match status" value="1"/>
</dbReference>
<dbReference type="GO" id="GO:0003700">
    <property type="term" value="F:DNA-binding transcription factor activity"/>
    <property type="evidence" value="ECO:0007669"/>
    <property type="project" value="TreeGrafter"/>
</dbReference>
<dbReference type="InterPro" id="IPR010982">
    <property type="entry name" value="Lambda_DNA-bd_dom_sf"/>
</dbReference>